<proteinExistence type="predicted"/>
<dbReference type="AlphaFoldDB" id="A0A6C0CQU6"/>
<accession>A0A6C0CQU6</accession>
<dbReference type="EMBL" id="MN739471">
    <property type="protein sequence ID" value="QHT06597.1"/>
    <property type="molecule type" value="Genomic_DNA"/>
</dbReference>
<name>A0A6C0CQU6_9ZZZZ</name>
<organism evidence="1">
    <name type="scientific">viral metagenome</name>
    <dbReference type="NCBI Taxonomy" id="1070528"/>
    <lineage>
        <taxon>unclassified sequences</taxon>
        <taxon>metagenomes</taxon>
        <taxon>organismal metagenomes</taxon>
    </lineage>
</organism>
<protein>
    <submittedName>
        <fullName evidence="1">Uncharacterized protein</fullName>
    </submittedName>
</protein>
<sequence length="94" mass="10969">MVYLPCIISDKIILDSIILTRNDDGWREINMLIKCGCTYVKKTKLTDVNYSIVKRVTSFYSNDKPIFNWASKRSSLFHQPLYIYGNPLPSYNII</sequence>
<reference evidence="1" key="1">
    <citation type="journal article" date="2020" name="Nature">
        <title>Giant virus diversity and host interactions through global metagenomics.</title>
        <authorList>
            <person name="Schulz F."/>
            <person name="Roux S."/>
            <person name="Paez-Espino D."/>
            <person name="Jungbluth S."/>
            <person name="Walsh D.A."/>
            <person name="Denef V.J."/>
            <person name="McMahon K.D."/>
            <person name="Konstantinidis K.T."/>
            <person name="Eloe-Fadrosh E.A."/>
            <person name="Kyrpides N.C."/>
            <person name="Woyke T."/>
        </authorList>
    </citation>
    <scope>NUCLEOTIDE SEQUENCE</scope>
    <source>
        <strain evidence="1">GVMAG-M-3300021425-30</strain>
    </source>
</reference>
<evidence type="ECO:0000313" key="1">
    <source>
        <dbReference type="EMBL" id="QHT06597.1"/>
    </source>
</evidence>